<dbReference type="EMBL" id="SNXY01000006">
    <property type="protein sequence ID" value="TDP87698.1"/>
    <property type="molecule type" value="Genomic_DNA"/>
</dbReference>
<keyword evidence="4" id="KW-1185">Reference proteome</keyword>
<dbReference type="InterPro" id="IPR038186">
    <property type="entry name" value="CHAD_dom_sf"/>
</dbReference>
<evidence type="ECO:0000259" key="1">
    <source>
        <dbReference type="PROSITE" id="PS51707"/>
    </source>
</evidence>
<dbReference type="SMART" id="SM01118">
    <property type="entry name" value="CYTH"/>
    <property type="match status" value="1"/>
</dbReference>
<dbReference type="Pfam" id="PF05235">
    <property type="entry name" value="CHAD"/>
    <property type="match status" value="1"/>
</dbReference>
<proteinExistence type="predicted"/>
<protein>
    <submittedName>
        <fullName evidence="3">Inorganic triphosphatase YgiF</fullName>
    </submittedName>
</protein>
<dbReference type="InterPro" id="IPR007899">
    <property type="entry name" value="CHAD_dom"/>
</dbReference>
<evidence type="ECO:0000313" key="3">
    <source>
        <dbReference type="EMBL" id="TDP87698.1"/>
    </source>
</evidence>
<reference evidence="3 4" key="1">
    <citation type="submission" date="2019-03" db="EMBL/GenBank/DDBJ databases">
        <title>Genomic Encyclopedia of Type Strains, Phase IV (KMG-IV): sequencing the most valuable type-strain genomes for metagenomic binning, comparative biology and taxonomic classification.</title>
        <authorList>
            <person name="Goeker M."/>
        </authorList>
    </citation>
    <scope>NUCLEOTIDE SEQUENCE [LARGE SCALE GENOMIC DNA]</scope>
    <source>
        <strain evidence="3 4">DSM 102969</strain>
    </source>
</reference>
<dbReference type="PANTHER" id="PTHR39569:SF1">
    <property type="entry name" value="INORGANIC TRIPHOSPHATASE"/>
    <property type="match status" value="1"/>
</dbReference>
<dbReference type="Pfam" id="PF01928">
    <property type="entry name" value="CYTH"/>
    <property type="match status" value="1"/>
</dbReference>
<dbReference type="PROSITE" id="PS51708">
    <property type="entry name" value="CHAD"/>
    <property type="match status" value="1"/>
</dbReference>
<dbReference type="PANTHER" id="PTHR39569">
    <property type="entry name" value="INORGANIC TRIPHOSPHATASE"/>
    <property type="match status" value="1"/>
</dbReference>
<name>A0A4V3CWU3_9HYPH</name>
<gene>
    <name evidence="3" type="ORF">EDD54_1597</name>
</gene>
<dbReference type="InterPro" id="IPR023577">
    <property type="entry name" value="CYTH_domain"/>
</dbReference>
<dbReference type="SMART" id="SM00880">
    <property type="entry name" value="CHAD"/>
    <property type="match status" value="1"/>
</dbReference>
<dbReference type="CDD" id="cd07756">
    <property type="entry name" value="CYTH-like_Pase_CHAD"/>
    <property type="match status" value="1"/>
</dbReference>
<dbReference type="GO" id="GO:0050355">
    <property type="term" value="F:inorganic triphosphate phosphatase activity"/>
    <property type="evidence" value="ECO:0007669"/>
    <property type="project" value="InterPro"/>
</dbReference>
<dbReference type="SUPFAM" id="SSF55154">
    <property type="entry name" value="CYTH-like phosphatases"/>
    <property type="match status" value="1"/>
</dbReference>
<feature type="domain" description="CYTH" evidence="1">
    <location>
        <begin position="4"/>
        <end position="207"/>
    </location>
</feature>
<evidence type="ECO:0000313" key="4">
    <source>
        <dbReference type="Proteomes" id="UP000294547"/>
    </source>
</evidence>
<comment type="caution">
    <text evidence="3">The sequence shown here is derived from an EMBL/GenBank/DDBJ whole genome shotgun (WGS) entry which is preliminary data.</text>
</comment>
<organism evidence="3 4">
    <name type="scientific">Oharaeibacter diazotrophicus</name>
    <dbReference type="NCBI Taxonomy" id="1920512"/>
    <lineage>
        <taxon>Bacteria</taxon>
        <taxon>Pseudomonadati</taxon>
        <taxon>Pseudomonadota</taxon>
        <taxon>Alphaproteobacteria</taxon>
        <taxon>Hyphomicrobiales</taxon>
        <taxon>Pleomorphomonadaceae</taxon>
        <taxon>Oharaeibacter</taxon>
    </lineage>
</organism>
<dbReference type="RefSeq" id="WP_165644327.1">
    <property type="nucleotide sequence ID" value="NZ_BSPM01000008.1"/>
</dbReference>
<dbReference type="InterPro" id="IPR039013">
    <property type="entry name" value="YgiF"/>
</dbReference>
<feature type="domain" description="CHAD" evidence="2">
    <location>
        <begin position="226"/>
        <end position="515"/>
    </location>
</feature>
<evidence type="ECO:0000259" key="2">
    <source>
        <dbReference type="PROSITE" id="PS51708"/>
    </source>
</evidence>
<dbReference type="Gene3D" id="2.40.320.10">
    <property type="entry name" value="Hypothetical Protein Pfu-838710-001"/>
    <property type="match status" value="1"/>
</dbReference>
<dbReference type="AlphaFoldDB" id="A0A4V3CWU3"/>
<dbReference type="InterPro" id="IPR033469">
    <property type="entry name" value="CYTH-like_dom_sf"/>
</dbReference>
<dbReference type="Proteomes" id="UP000294547">
    <property type="component" value="Unassembled WGS sequence"/>
</dbReference>
<dbReference type="Gene3D" id="1.40.20.10">
    <property type="entry name" value="CHAD domain"/>
    <property type="match status" value="1"/>
</dbReference>
<dbReference type="PROSITE" id="PS51707">
    <property type="entry name" value="CYTH"/>
    <property type="match status" value="1"/>
</dbReference>
<dbReference type="GO" id="GO:0046872">
    <property type="term" value="F:metal ion binding"/>
    <property type="evidence" value="ECO:0007669"/>
    <property type="project" value="TreeGrafter"/>
</dbReference>
<accession>A0A4V3CWU3</accession>
<sequence>MAAETETELKFDLRAGEVEALRRSGAVDDLAVGTAETETLVSTYYDTPERALRAAAVSLRIRRKGRRIEQTVKTADRPIGALAERREVTVPLAGEAPDLSAIGDGDLEARIRDLIGTAELVELFTIRMTRTQRLLVTRGGDEIEYAVDDAEIVAGERRATFAEAEFELKSGDPRALFQVARQALATVPVRFSDVPKSERGYRLAEAEAAAGPTAPVKAEEPEITADMTVEVALRAVLRSCFAQIAANAVVVQESADPEGPHQLRVGLRRLRSALSIFGKVIDRPAAARLIEETRWLAGVVGDLRDLDVLAEEIVAPCAHRVDAAPLLAVLAARRASLRAELVKTLGGPRVGAYLIDLAAYVEGRGWLSFTDLGQSQALAAPAEAFAEEALRRLWTKVARMGRDVDALSGEERHDLRKAFKKLRYGLDFFGREMSSRDRRRALRDVKAAQDVLGYLNDVLMAERMAGVVHAAPEYAGADVAAIERAMGYCLGWHEARAERIWEEAKARVSLDPDEV</sequence>